<dbReference type="KEGG" id="tpal:117647992"/>
<dbReference type="Proteomes" id="UP000515158">
    <property type="component" value="Unplaced"/>
</dbReference>
<dbReference type="AlphaFoldDB" id="A0A6P8Z0G0"/>
<evidence type="ECO:0000313" key="1">
    <source>
        <dbReference type="Proteomes" id="UP000515158"/>
    </source>
</evidence>
<protein>
    <submittedName>
        <fullName evidence="2">Uncharacterized protein LOC117647992</fullName>
    </submittedName>
</protein>
<organism evidence="2">
    <name type="scientific">Thrips palmi</name>
    <name type="common">Melon thrips</name>
    <dbReference type="NCBI Taxonomy" id="161013"/>
    <lineage>
        <taxon>Eukaryota</taxon>
        <taxon>Metazoa</taxon>
        <taxon>Ecdysozoa</taxon>
        <taxon>Arthropoda</taxon>
        <taxon>Hexapoda</taxon>
        <taxon>Insecta</taxon>
        <taxon>Pterygota</taxon>
        <taxon>Neoptera</taxon>
        <taxon>Paraneoptera</taxon>
        <taxon>Thysanoptera</taxon>
        <taxon>Terebrantia</taxon>
        <taxon>Thripoidea</taxon>
        <taxon>Thripidae</taxon>
        <taxon>Thrips</taxon>
    </lineage>
</organism>
<accession>A0A6P8Z0G0</accession>
<dbReference type="RefSeq" id="XP_034245928.1">
    <property type="nucleotide sequence ID" value="XM_034390037.1"/>
</dbReference>
<keyword evidence="1" id="KW-1185">Reference proteome</keyword>
<sequence length="245" mass="27615">MLAAMPRLRELQCPVLKDMPALLACRELRSLYLSVSKDASLQLIFPSVAEYLRSAVATIEDLVLDYFEDEGRAQAVDLVLSLAGQRRTTPALKSLRFVFRNHSKELDYMEPQPQLRPLAAVVHRLKHLVSLDIGKPSGELLDALDGEFVPNLERLNVSYNFDCPHEWIHGKKVKELMQRCPRLHVLADAPRRCYSACNCEVCLCDFCTENTCHADLAEEGDFMLFSHPSEASCGVEHDDSEVLIS</sequence>
<dbReference type="InterPro" id="IPR032675">
    <property type="entry name" value="LRR_dom_sf"/>
</dbReference>
<reference evidence="2" key="1">
    <citation type="submission" date="2025-08" db="UniProtKB">
        <authorList>
            <consortium name="RefSeq"/>
        </authorList>
    </citation>
    <scope>IDENTIFICATION</scope>
    <source>
        <tissue evidence="2">Total insect</tissue>
    </source>
</reference>
<evidence type="ECO:0000313" key="2">
    <source>
        <dbReference type="RefSeq" id="XP_034245928.1"/>
    </source>
</evidence>
<gene>
    <name evidence="2" type="primary">LOC117647992</name>
</gene>
<dbReference type="OrthoDB" id="4503771at2759"/>
<dbReference type="Gene3D" id="3.80.10.10">
    <property type="entry name" value="Ribonuclease Inhibitor"/>
    <property type="match status" value="1"/>
</dbReference>
<name>A0A6P8Z0G0_THRPL</name>
<dbReference type="InParanoid" id="A0A6P8Z0G0"/>
<dbReference type="GeneID" id="117647992"/>
<proteinExistence type="predicted"/>